<name>A0A1V3WHL5_MYCKA</name>
<proteinExistence type="predicted"/>
<reference evidence="3 4" key="1">
    <citation type="submission" date="2017-02" db="EMBL/GenBank/DDBJ databases">
        <title>Complete genome sequences of Mycobacterium kansasii strains isolated from rhesus macaques.</title>
        <authorList>
            <person name="Panda A."/>
            <person name="Nagaraj S."/>
            <person name="Zhao X."/>
            <person name="Tettelin H."/>
            <person name="Detolla L.J."/>
        </authorList>
    </citation>
    <scope>NUCLEOTIDE SEQUENCE [LARGE SCALE GENOMIC DNA]</scope>
    <source>
        <strain evidence="2 3">11-3469</strain>
        <strain evidence="1 4">11-3813</strain>
    </source>
</reference>
<evidence type="ECO:0000313" key="4">
    <source>
        <dbReference type="Proteomes" id="UP000189229"/>
    </source>
</evidence>
<accession>A0A1V3WHL5</accession>
<sequence>MRTGIGFYLETVLNRTPSRPGGLECWREAGQLRRPTSTY</sequence>
<dbReference type="AlphaFoldDB" id="A0A1V3WHL5"/>
<organism evidence="1 4">
    <name type="scientific">Mycobacterium kansasii</name>
    <dbReference type="NCBI Taxonomy" id="1768"/>
    <lineage>
        <taxon>Bacteria</taxon>
        <taxon>Bacillati</taxon>
        <taxon>Actinomycetota</taxon>
        <taxon>Actinomycetes</taxon>
        <taxon>Mycobacteriales</taxon>
        <taxon>Mycobacteriaceae</taxon>
        <taxon>Mycobacterium</taxon>
    </lineage>
</organism>
<dbReference type="EMBL" id="MVBM01000009">
    <property type="protein sequence ID" value="OOK66459.1"/>
    <property type="molecule type" value="Genomic_DNA"/>
</dbReference>
<dbReference type="Proteomes" id="UP000188532">
    <property type="component" value="Unassembled WGS sequence"/>
</dbReference>
<comment type="caution">
    <text evidence="1">The sequence shown here is derived from an EMBL/GenBank/DDBJ whole genome shotgun (WGS) entry which is preliminary data.</text>
</comment>
<evidence type="ECO:0000313" key="2">
    <source>
        <dbReference type="EMBL" id="OOK77615.1"/>
    </source>
</evidence>
<evidence type="ECO:0000313" key="1">
    <source>
        <dbReference type="EMBL" id="OOK66459.1"/>
    </source>
</evidence>
<protein>
    <submittedName>
        <fullName evidence="1">Uncharacterized protein</fullName>
    </submittedName>
</protein>
<gene>
    <name evidence="2" type="ORF">BZL29_3200</name>
    <name evidence="1" type="ORF">BZL30_8291</name>
</gene>
<evidence type="ECO:0000313" key="3">
    <source>
        <dbReference type="Proteomes" id="UP000188532"/>
    </source>
</evidence>
<dbReference type="Proteomes" id="UP000189229">
    <property type="component" value="Unassembled WGS sequence"/>
</dbReference>
<dbReference type="EMBL" id="MVBN01000003">
    <property type="protein sequence ID" value="OOK77615.1"/>
    <property type="molecule type" value="Genomic_DNA"/>
</dbReference>